<organism evidence="2 3">
    <name type="scientific">Sorangium cellulosum</name>
    <name type="common">Polyangium cellulosum</name>
    <dbReference type="NCBI Taxonomy" id="56"/>
    <lineage>
        <taxon>Bacteria</taxon>
        <taxon>Pseudomonadati</taxon>
        <taxon>Myxococcota</taxon>
        <taxon>Polyangia</taxon>
        <taxon>Polyangiales</taxon>
        <taxon>Polyangiaceae</taxon>
        <taxon>Sorangium</taxon>
    </lineage>
</organism>
<feature type="signal peptide" evidence="1">
    <location>
        <begin position="1"/>
        <end position="23"/>
    </location>
</feature>
<evidence type="ECO:0000256" key="1">
    <source>
        <dbReference type="SAM" id="SignalP"/>
    </source>
</evidence>
<gene>
    <name evidence="2" type="ORF">SOCE26_059340</name>
</gene>
<dbReference type="EMBL" id="CP012673">
    <property type="protein sequence ID" value="AUX44470.1"/>
    <property type="molecule type" value="Genomic_DNA"/>
</dbReference>
<evidence type="ECO:0000313" key="3">
    <source>
        <dbReference type="Proteomes" id="UP000238348"/>
    </source>
</evidence>
<reference evidence="2 3" key="1">
    <citation type="submission" date="2015-09" db="EMBL/GenBank/DDBJ databases">
        <title>Sorangium comparison.</title>
        <authorList>
            <person name="Zaburannyi N."/>
            <person name="Bunk B."/>
            <person name="Overmann J."/>
            <person name="Mueller R."/>
        </authorList>
    </citation>
    <scope>NUCLEOTIDE SEQUENCE [LARGE SCALE GENOMIC DNA]</scope>
    <source>
        <strain evidence="2 3">So ce26</strain>
    </source>
</reference>
<feature type="chain" id="PRO_5014882109" description="Secreted protein" evidence="1">
    <location>
        <begin position="24"/>
        <end position="92"/>
    </location>
</feature>
<dbReference type="Proteomes" id="UP000238348">
    <property type="component" value="Chromosome"/>
</dbReference>
<accession>A0A2L0EYW5</accession>
<proteinExistence type="predicted"/>
<evidence type="ECO:0008006" key="4">
    <source>
        <dbReference type="Google" id="ProtNLM"/>
    </source>
</evidence>
<keyword evidence="1" id="KW-0732">Signal</keyword>
<protein>
    <recommendedName>
        <fullName evidence="4">Secreted protein</fullName>
    </recommendedName>
</protein>
<evidence type="ECO:0000313" key="2">
    <source>
        <dbReference type="EMBL" id="AUX44470.1"/>
    </source>
</evidence>
<sequence length="92" mass="9441">MLTLVRGHLGSALLLVVLGSAMAVDQVMSPPPVESAAPTASPTCQGSAPCSRCDPTTPAGEVECSFQRQASAHATRSIAPWTPSCFAQCAQQ</sequence>
<dbReference type="AlphaFoldDB" id="A0A2L0EYW5"/>
<name>A0A2L0EYW5_SORCE</name>